<organism evidence="1 2">
    <name type="scientific">Lentilactobacillus terminaliae</name>
    <dbReference type="NCBI Taxonomy" id="3003483"/>
    <lineage>
        <taxon>Bacteria</taxon>
        <taxon>Bacillati</taxon>
        <taxon>Bacillota</taxon>
        <taxon>Bacilli</taxon>
        <taxon>Lactobacillales</taxon>
        <taxon>Lactobacillaceae</taxon>
        <taxon>Lentilactobacillus</taxon>
    </lineage>
</organism>
<gene>
    <name evidence="1" type="ORF">O0236_003995</name>
</gene>
<reference evidence="1" key="1">
    <citation type="submission" date="2024-08" db="EMBL/GenBank/DDBJ databases">
        <title>Lentilactobacillus sp. nov., isolated from tree bark.</title>
        <authorList>
            <person name="Phuengjayaem S."/>
            <person name="Tanasupawat S."/>
        </authorList>
    </citation>
    <scope>NUCLEOTIDE SEQUENCE</scope>
    <source>
        <strain evidence="1">SPB1-3</strain>
    </source>
</reference>
<name>A0ACD5DH52_9LACO</name>
<sequence>MRFLWSLLINTVLFMAISGFLPNYFYVASFGIAFLAAFVLAFLNFLIKPILKLLSLPITVLTFGLFSLVINGFILELTSRIVGSGFEFSSFWIAIIVAILMSILNSIITGFFSREVH</sequence>
<keyword evidence="2" id="KW-1185">Reference proteome</keyword>
<accession>A0ACD5DH52</accession>
<evidence type="ECO:0000313" key="1">
    <source>
        <dbReference type="EMBL" id="XFD40473.1"/>
    </source>
</evidence>
<dbReference type="Proteomes" id="UP001149860">
    <property type="component" value="Chromosome"/>
</dbReference>
<dbReference type="EMBL" id="CP168151">
    <property type="protein sequence ID" value="XFD40473.1"/>
    <property type="molecule type" value="Genomic_DNA"/>
</dbReference>
<evidence type="ECO:0000313" key="2">
    <source>
        <dbReference type="Proteomes" id="UP001149860"/>
    </source>
</evidence>
<proteinExistence type="predicted"/>
<protein>
    <submittedName>
        <fullName evidence="1">Phage holin family protein</fullName>
    </submittedName>
</protein>